<feature type="repeat" description="WD" evidence="3">
    <location>
        <begin position="380"/>
        <end position="421"/>
    </location>
</feature>
<dbReference type="NCBIfam" id="NF047832">
    <property type="entry name" value="caspase_w_EACC1"/>
    <property type="match status" value="1"/>
</dbReference>
<dbReference type="InterPro" id="IPR015943">
    <property type="entry name" value="WD40/YVTN_repeat-like_dom_sf"/>
</dbReference>
<comment type="caution">
    <text evidence="5">The sequence shown here is derived from an EMBL/GenBank/DDBJ whole genome shotgun (WGS) entry which is preliminary data.</text>
</comment>
<dbReference type="SMART" id="SM00320">
    <property type="entry name" value="WD40"/>
    <property type="match status" value="7"/>
</dbReference>
<dbReference type="InterPro" id="IPR011600">
    <property type="entry name" value="Pept_C14_caspase"/>
</dbReference>
<dbReference type="SUPFAM" id="SSF52129">
    <property type="entry name" value="Caspase-like"/>
    <property type="match status" value="1"/>
</dbReference>
<evidence type="ECO:0000256" key="1">
    <source>
        <dbReference type="ARBA" id="ARBA00022574"/>
    </source>
</evidence>
<keyword evidence="1 3" id="KW-0853">WD repeat</keyword>
<dbReference type="PRINTS" id="PR00320">
    <property type="entry name" value="GPROTEINBRPT"/>
</dbReference>
<evidence type="ECO:0000259" key="4">
    <source>
        <dbReference type="Pfam" id="PF00656"/>
    </source>
</evidence>
<dbReference type="PROSITE" id="PS50082">
    <property type="entry name" value="WD_REPEATS_2"/>
    <property type="match status" value="5"/>
</dbReference>
<accession>A0ABV5MFU5</accession>
<feature type="repeat" description="WD" evidence="3">
    <location>
        <begin position="636"/>
        <end position="672"/>
    </location>
</feature>
<dbReference type="PROSITE" id="PS50294">
    <property type="entry name" value="WD_REPEATS_REGION"/>
    <property type="match status" value="5"/>
</dbReference>
<protein>
    <submittedName>
        <fullName evidence="5">Caspase family protein</fullName>
    </submittedName>
</protein>
<dbReference type="Proteomes" id="UP001589608">
    <property type="component" value="Unassembled WGS sequence"/>
</dbReference>
<evidence type="ECO:0000313" key="6">
    <source>
        <dbReference type="Proteomes" id="UP001589608"/>
    </source>
</evidence>
<dbReference type="EMBL" id="JBHMCA010000054">
    <property type="protein sequence ID" value="MFB9447722.1"/>
    <property type="molecule type" value="Genomic_DNA"/>
</dbReference>
<dbReference type="RefSeq" id="WP_223102651.1">
    <property type="nucleotide sequence ID" value="NZ_CP061913.1"/>
</dbReference>
<dbReference type="SUPFAM" id="SSF50978">
    <property type="entry name" value="WD40 repeat-like"/>
    <property type="match status" value="1"/>
</dbReference>
<keyword evidence="6" id="KW-1185">Reference proteome</keyword>
<dbReference type="InterPro" id="IPR020472">
    <property type="entry name" value="WD40_PAC1"/>
</dbReference>
<dbReference type="InterPro" id="IPR029030">
    <property type="entry name" value="Caspase-like_dom_sf"/>
</dbReference>
<sequence length="672" mass="71324">MTVPSERSGGRFALVVATGQYEDAAFSTLHAPGQDARDMIEVLGDPEVGQFDVDAAIDLPDHQIRRRIGEFLDGRHPDDLILLYFSCHGALDTRGRLHLIGTDTSRRLLPTTALSSPLLLDVLDSCRARSQIVILDCCFSGSFANKGGPLEQLVQDQLTKGARKQRGRVVLTACRDGELSFEGTAPPDTPIRSVFTAALVEGLRTGEADRTGEGFISVIEAFNYAVAAMDKAGSDQSPQHSIFGGEGEIVLARNPRALPVQPAPLPAALRANLESPYPPVRHAAIEVLTDLLRSPNPAVALAARQELQLIASRDVPLVAEAALRALHGPGPIPGQRTAPAPGDGVSPAVTAVAPAAQPATPDKPAVTLAPTAIPTTTVRVLKTRKPVEAIAFSSLGDVLASGGADDLVRLWNPHDGRLINTLAGHSSWVRAVAFSPGGDILASGGGDGTVRLWNAADGTPLMDPLSDHLFPVTSVAFSPDGRQLASGSEDGTVCLWAVPTGEQLDPPGNEGAHVRSLVFSPDGRMLAVAREDDTIEIHLAETGEIARLPGHTQIVTSMAIAPDNSVLAAGSLDQAIRLWDLGDLRDPHQADRPITKQQRWPASLAFSADGRLLAAADDRRVRLWDWRRRREVCNPLEGHTRAVKSVAFSLTGELLATAGDDGTIRLWQAPDA</sequence>
<dbReference type="Pfam" id="PF00656">
    <property type="entry name" value="Peptidase_C14"/>
    <property type="match status" value="1"/>
</dbReference>
<reference evidence="5 6" key="1">
    <citation type="submission" date="2024-09" db="EMBL/GenBank/DDBJ databases">
        <authorList>
            <person name="Sun Q."/>
            <person name="Mori K."/>
        </authorList>
    </citation>
    <scope>NUCLEOTIDE SEQUENCE [LARGE SCALE GENOMIC DNA]</scope>
    <source>
        <strain evidence="5 6">JCM 3307</strain>
    </source>
</reference>
<dbReference type="Gene3D" id="2.130.10.10">
    <property type="entry name" value="YVTN repeat-like/Quinoprotein amine dehydrogenase"/>
    <property type="match status" value="2"/>
</dbReference>
<gene>
    <name evidence="5" type="ORF">ACFFTR_31915</name>
</gene>
<evidence type="ECO:0000256" key="3">
    <source>
        <dbReference type="PROSITE-ProRule" id="PRU00221"/>
    </source>
</evidence>
<feature type="repeat" description="WD" evidence="3">
    <location>
        <begin position="465"/>
        <end position="506"/>
    </location>
</feature>
<dbReference type="InterPro" id="IPR019775">
    <property type="entry name" value="WD40_repeat_CS"/>
</dbReference>
<name>A0ABV5MFU5_9ACTN</name>
<evidence type="ECO:0000256" key="2">
    <source>
        <dbReference type="ARBA" id="ARBA00022737"/>
    </source>
</evidence>
<feature type="domain" description="Peptidase C14 caspase" evidence="4">
    <location>
        <begin position="11"/>
        <end position="241"/>
    </location>
</feature>
<dbReference type="InterPro" id="IPR036322">
    <property type="entry name" value="WD40_repeat_dom_sf"/>
</dbReference>
<dbReference type="PANTHER" id="PTHR19879:SF9">
    <property type="entry name" value="TRANSCRIPTION INITIATION FACTOR TFIID SUBUNIT 5"/>
    <property type="match status" value="1"/>
</dbReference>
<dbReference type="PROSITE" id="PS00678">
    <property type="entry name" value="WD_REPEATS_1"/>
    <property type="match status" value="1"/>
</dbReference>
<dbReference type="Gene3D" id="3.40.50.1460">
    <property type="match status" value="1"/>
</dbReference>
<keyword evidence="2" id="KW-0677">Repeat</keyword>
<evidence type="ECO:0000313" key="5">
    <source>
        <dbReference type="EMBL" id="MFB9447722.1"/>
    </source>
</evidence>
<dbReference type="InterPro" id="IPR001680">
    <property type="entry name" value="WD40_rpt"/>
</dbReference>
<dbReference type="PANTHER" id="PTHR19879">
    <property type="entry name" value="TRANSCRIPTION INITIATION FACTOR TFIID"/>
    <property type="match status" value="1"/>
</dbReference>
<feature type="repeat" description="WD" evidence="3">
    <location>
        <begin position="548"/>
        <end position="581"/>
    </location>
</feature>
<organism evidence="5 6">
    <name type="scientific">Dactylosporangium vinaceum</name>
    <dbReference type="NCBI Taxonomy" id="53362"/>
    <lineage>
        <taxon>Bacteria</taxon>
        <taxon>Bacillati</taxon>
        <taxon>Actinomycetota</taxon>
        <taxon>Actinomycetes</taxon>
        <taxon>Micromonosporales</taxon>
        <taxon>Micromonosporaceae</taxon>
        <taxon>Dactylosporangium</taxon>
    </lineage>
</organism>
<dbReference type="Pfam" id="PF00400">
    <property type="entry name" value="WD40"/>
    <property type="match status" value="7"/>
</dbReference>
<dbReference type="CDD" id="cd00200">
    <property type="entry name" value="WD40"/>
    <property type="match status" value="1"/>
</dbReference>
<feature type="repeat" description="WD" evidence="3">
    <location>
        <begin position="422"/>
        <end position="463"/>
    </location>
</feature>
<proteinExistence type="predicted"/>